<dbReference type="Gene3D" id="3.40.970.30">
    <property type="entry name" value="yp_829618.1 like domains"/>
    <property type="match status" value="1"/>
</dbReference>
<reference evidence="4" key="1">
    <citation type="journal article" date="2019" name="Int. J. Syst. Evol. Microbiol.">
        <title>The Global Catalogue of Microorganisms (GCM) 10K type strain sequencing project: providing services to taxonomists for standard genome sequencing and annotation.</title>
        <authorList>
            <consortium name="The Broad Institute Genomics Platform"/>
            <consortium name="The Broad Institute Genome Sequencing Center for Infectious Disease"/>
            <person name="Wu L."/>
            <person name="Ma J."/>
        </authorList>
    </citation>
    <scope>NUCLEOTIDE SEQUENCE [LARGE SCALE GENOMIC DNA]</scope>
    <source>
        <strain evidence="4">JCM 11496</strain>
    </source>
</reference>
<feature type="domain" description="DUF7793" evidence="2">
    <location>
        <begin position="30"/>
        <end position="130"/>
    </location>
</feature>
<keyword evidence="4" id="KW-1185">Reference proteome</keyword>
<protein>
    <recommendedName>
        <fullName evidence="2">DUF7793 domain-containing protein</fullName>
    </recommendedName>
</protein>
<dbReference type="Gene3D" id="3.40.1680.10">
    <property type="entry name" value="yp_829618.1 domain like"/>
    <property type="match status" value="1"/>
</dbReference>
<proteinExistence type="predicted"/>
<accession>A0ABW4Q4C7</accession>
<dbReference type="Pfam" id="PF25056">
    <property type="entry name" value="DUF7793"/>
    <property type="match status" value="1"/>
</dbReference>
<sequence length="131" mass="14498">MDTSCITTTSERDPDAEETQRLTQRLTLREDGVLHVWWRPSTVVTVDDARATLDASLLNPASRRILMSMTAVTFTNAARRAICTEQEITAIALLGEDPVDRVVAAFADNASHPAQFFTSEEAALDWLETFA</sequence>
<evidence type="ECO:0000313" key="3">
    <source>
        <dbReference type="EMBL" id="MFD1845453.1"/>
    </source>
</evidence>
<evidence type="ECO:0000256" key="1">
    <source>
        <dbReference type="SAM" id="MobiDB-lite"/>
    </source>
</evidence>
<comment type="caution">
    <text evidence="3">The sequence shown here is derived from an EMBL/GenBank/DDBJ whole genome shotgun (WGS) entry which is preliminary data.</text>
</comment>
<organism evidence="3 4">
    <name type="scientific">Arthrobacter flavus</name>
    <dbReference type="NCBI Taxonomy" id="95172"/>
    <lineage>
        <taxon>Bacteria</taxon>
        <taxon>Bacillati</taxon>
        <taxon>Actinomycetota</taxon>
        <taxon>Actinomycetes</taxon>
        <taxon>Micrococcales</taxon>
        <taxon>Micrococcaceae</taxon>
        <taxon>Arthrobacter</taxon>
    </lineage>
</organism>
<evidence type="ECO:0000313" key="4">
    <source>
        <dbReference type="Proteomes" id="UP001597307"/>
    </source>
</evidence>
<dbReference type="Proteomes" id="UP001597307">
    <property type="component" value="Unassembled WGS sequence"/>
</dbReference>
<evidence type="ECO:0000259" key="2">
    <source>
        <dbReference type="Pfam" id="PF25056"/>
    </source>
</evidence>
<feature type="region of interest" description="Disordered" evidence="1">
    <location>
        <begin position="1"/>
        <end position="20"/>
    </location>
</feature>
<name>A0ABW4Q4C7_9MICC</name>
<dbReference type="RefSeq" id="WP_343877667.1">
    <property type="nucleotide sequence ID" value="NZ_BAAAIJ010000007.1"/>
</dbReference>
<gene>
    <name evidence="3" type="ORF">ACFSFX_02440</name>
</gene>
<dbReference type="EMBL" id="JBHUGA010000006">
    <property type="protein sequence ID" value="MFD1845453.1"/>
    <property type="molecule type" value="Genomic_DNA"/>
</dbReference>
<dbReference type="InterPro" id="IPR056695">
    <property type="entry name" value="DUF7793"/>
</dbReference>